<feature type="transmembrane region" description="Helical" evidence="1">
    <location>
        <begin position="12"/>
        <end position="37"/>
    </location>
</feature>
<dbReference type="EMBL" id="JAMGBE010000003">
    <property type="protein sequence ID" value="MCL6730182.1"/>
    <property type="molecule type" value="Genomic_DNA"/>
</dbReference>
<keyword evidence="1" id="KW-0472">Membrane</keyword>
<evidence type="ECO:0000313" key="3">
    <source>
        <dbReference type="Proteomes" id="UP001165342"/>
    </source>
</evidence>
<gene>
    <name evidence="2" type="ORF">LZ538_08970</name>
</gene>
<organism evidence="2 3">
    <name type="scientific">Sphingomonas hankyongi</name>
    <dbReference type="NCBI Taxonomy" id="2908209"/>
    <lineage>
        <taxon>Bacteria</taxon>
        <taxon>Pseudomonadati</taxon>
        <taxon>Pseudomonadota</taxon>
        <taxon>Alphaproteobacteria</taxon>
        <taxon>Sphingomonadales</taxon>
        <taxon>Sphingomonadaceae</taxon>
        <taxon>Sphingomonas</taxon>
    </lineage>
</organism>
<keyword evidence="1" id="KW-1133">Transmembrane helix</keyword>
<evidence type="ECO:0000313" key="2">
    <source>
        <dbReference type="EMBL" id="MCL6730182.1"/>
    </source>
</evidence>
<keyword evidence="1" id="KW-0812">Transmembrane</keyword>
<name>A0ABT0S312_9SPHN</name>
<keyword evidence="3" id="KW-1185">Reference proteome</keyword>
<comment type="caution">
    <text evidence="2">The sequence shown here is derived from an EMBL/GenBank/DDBJ whole genome shotgun (WGS) entry which is preliminary data.</text>
</comment>
<proteinExistence type="predicted"/>
<accession>A0ABT0S312</accession>
<dbReference type="Proteomes" id="UP001165342">
    <property type="component" value="Unassembled WGS sequence"/>
</dbReference>
<evidence type="ECO:0000256" key="1">
    <source>
        <dbReference type="SAM" id="Phobius"/>
    </source>
</evidence>
<reference evidence="2" key="1">
    <citation type="submission" date="2022-05" db="EMBL/GenBank/DDBJ databases">
        <authorList>
            <person name="Jo J.-H."/>
            <person name="Im W.-T."/>
        </authorList>
    </citation>
    <scope>NUCLEOTIDE SEQUENCE</scope>
    <source>
        <strain evidence="2">SE220</strain>
    </source>
</reference>
<protein>
    <submittedName>
        <fullName evidence="2">Flp family type IVb pilin</fullName>
    </submittedName>
</protein>
<sequence length="55" mass="5417">MRFVRNTRGATAAEYALILGIVGAAIAVASLSLGGAISGSMNMASGRIQNCGGSC</sequence>